<dbReference type="AlphaFoldDB" id="A0A0F7KIC8"/>
<keyword evidence="5 7" id="KW-1133">Transmembrane helix</keyword>
<evidence type="ECO:0000256" key="2">
    <source>
        <dbReference type="ARBA" id="ARBA00005551"/>
    </source>
</evidence>
<protein>
    <recommendedName>
        <fullName evidence="8">Cation/H+ exchanger transmembrane domain-containing protein</fullName>
    </recommendedName>
</protein>
<evidence type="ECO:0000256" key="4">
    <source>
        <dbReference type="ARBA" id="ARBA00022692"/>
    </source>
</evidence>
<dbReference type="InterPro" id="IPR036291">
    <property type="entry name" value="NAD(P)-bd_dom_sf"/>
</dbReference>
<dbReference type="GO" id="GO:0006813">
    <property type="term" value="P:potassium ion transport"/>
    <property type="evidence" value="ECO:0007669"/>
    <property type="project" value="InterPro"/>
</dbReference>
<dbReference type="Gene3D" id="1.20.1530.20">
    <property type="match status" value="1"/>
</dbReference>
<gene>
    <name evidence="9" type="ORF">AAW31_13710</name>
</gene>
<evidence type="ECO:0000256" key="7">
    <source>
        <dbReference type="SAM" id="Phobius"/>
    </source>
</evidence>
<dbReference type="PATRIC" id="fig|44574.3.peg.3331"/>
<keyword evidence="6 7" id="KW-0472">Membrane</keyword>
<name>A0A0F7KIC8_9PROT</name>
<evidence type="ECO:0000313" key="9">
    <source>
        <dbReference type="EMBL" id="AKH38619.1"/>
    </source>
</evidence>
<dbReference type="GO" id="GO:0015297">
    <property type="term" value="F:antiporter activity"/>
    <property type="evidence" value="ECO:0007669"/>
    <property type="project" value="InterPro"/>
</dbReference>
<dbReference type="Pfam" id="PF00999">
    <property type="entry name" value="Na_H_Exchanger"/>
    <property type="match status" value="1"/>
</dbReference>
<sequence length="264" mass="28692">MLSSLPILASRWCLAFIATRFRMLSLVGYLLTGIMISPVTPGFLADVGFACQPDEIGVVLLTFGVGLYFSVGDLMAVRCIAVPSTIVQIALAVASGIATASFWGWSINVSLVFGLCISIASTVVLLRTPEAKGLLKSVNDQIVVGRFIVEGLVMVLVLILYEVLTQVHVARAARLFIAISDTFNIRKMVEIAKTLNSSIFVILRTHSEEEAEILRKKSLGTVFLDECELAHGMITHTQLHLRLHTKDVQEFSSGITQAIREGGT</sequence>
<feature type="transmembrane region" description="Helical" evidence="7">
    <location>
        <begin position="109"/>
        <end position="126"/>
    </location>
</feature>
<keyword evidence="4 7" id="KW-0812">Transmembrane</keyword>
<feature type="domain" description="Cation/H+ exchanger transmembrane" evidence="8">
    <location>
        <begin position="14"/>
        <end position="177"/>
    </location>
</feature>
<dbReference type="GO" id="GO:0016020">
    <property type="term" value="C:membrane"/>
    <property type="evidence" value="ECO:0007669"/>
    <property type="project" value="UniProtKB-SubCell"/>
</dbReference>
<feature type="transmembrane region" description="Helical" evidence="7">
    <location>
        <begin position="56"/>
        <end position="77"/>
    </location>
</feature>
<organism evidence="9 10">
    <name type="scientific">Nitrosomonas communis</name>
    <dbReference type="NCBI Taxonomy" id="44574"/>
    <lineage>
        <taxon>Bacteria</taxon>
        <taxon>Pseudomonadati</taxon>
        <taxon>Pseudomonadota</taxon>
        <taxon>Betaproteobacteria</taxon>
        <taxon>Nitrosomonadales</taxon>
        <taxon>Nitrosomonadaceae</taxon>
        <taxon>Nitrosomonas</taxon>
    </lineage>
</organism>
<evidence type="ECO:0000256" key="6">
    <source>
        <dbReference type="ARBA" id="ARBA00023136"/>
    </source>
</evidence>
<accession>A0A0F7KIC8</accession>
<dbReference type="SUPFAM" id="SSF51735">
    <property type="entry name" value="NAD(P)-binding Rossmann-fold domains"/>
    <property type="match status" value="1"/>
</dbReference>
<keyword evidence="3" id="KW-0813">Transport</keyword>
<evidence type="ECO:0000256" key="3">
    <source>
        <dbReference type="ARBA" id="ARBA00022448"/>
    </source>
</evidence>
<reference evidence="10" key="1">
    <citation type="submission" date="2015-05" db="EMBL/GenBank/DDBJ databases">
        <title>Draft genome of Nitrosomonas communis strain Nm2.</title>
        <authorList>
            <person name="Kozlowski J.A."/>
            <person name="Kits K.D."/>
            <person name="Stein L.Y."/>
        </authorList>
    </citation>
    <scope>NUCLEOTIDE SEQUENCE [LARGE SCALE GENOMIC DNA]</scope>
    <source>
        <strain evidence="10">Nm2</strain>
    </source>
</reference>
<proteinExistence type="inferred from homology"/>
<evidence type="ECO:0000256" key="1">
    <source>
        <dbReference type="ARBA" id="ARBA00004141"/>
    </source>
</evidence>
<dbReference type="GO" id="GO:1902600">
    <property type="term" value="P:proton transmembrane transport"/>
    <property type="evidence" value="ECO:0007669"/>
    <property type="project" value="InterPro"/>
</dbReference>
<dbReference type="InterPro" id="IPR006153">
    <property type="entry name" value="Cation/H_exchanger_TM"/>
</dbReference>
<evidence type="ECO:0000256" key="5">
    <source>
        <dbReference type="ARBA" id="ARBA00022989"/>
    </source>
</evidence>
<dbReference type="PANTHER" id="PTHR42751">
    <property type="entry name" value="SODIUM/HYDROGEN EXCHANGER FAMILY/TRKA DOMAIN PROTEIN"/>
    <property type="match status" value="1"/>
</dbReference>
<reference evidence="9 10" key="2">
    <citation type="journal article" date="2016" name="Genome Announc.">
        <title>Genome Sequence of Nitrosomonas communis Strain Nm2, a Mesophilic Ammonia-Oxidizing Bacterium Isolated from Mediterranean Soil.</title>
        <authorList>
            <person name="Kozlowski J.A."/>
            <person name="Kits K.D."/>
            <person name="Stein L.Y."/>
        </authorList>
    </citation>
    <scope>NUCLEOTIDE SEQUENCE [LARGE SCALE GENOMIC DNA]</scope>
    <source>
        <strain evidence="9 10">Nm2</strain>
    </source>
</reference>
<feature type="transmembrane region" description="Helical" evidence="7">
    <location>
        <begin position="12"/>
        <end position="36"/>
    </location>
</feature>
<dbReference type="Proteomes" id="UP000034156">
    <property type="component" value="Chromosome"/>
</dbReference>
<keyword evidence="10" id="KW-1185">Reference proteome</keyword>
<dbReference type="EMBL" id="CP011451">
    <property type="protein sequence ID" value="AKH38619.1"/>
    <property type="molecule type" value="Genomic_DNA"/>
</dbReference>
<comment type="subcellular location">
    <subcellularLocation>
        <location evidence="1">Membrane</location>
        <topology evidence="1">Multi-pass membrane protein</topology>
    </subcellularLocation>
</comment>
<dbReference type="PANTHER" id="PTHR42751:SF1">
    <property type="entry name" value="CATION_PROTON ANTIPORTER YBAL-RELATED"/>
    <property type="match status" value="1"/>
</dbReference>
<feature type="transmembrane region" description="Helical" evidence="7">
    <location>
        <begin position="147"/>
        <end position="164"/>
    </location>
</feature>
<comment type="similarity">
    <text evidence="2">Belongs to the monovalent cation:proton antiporter 2 (CPA2) transporter (TC 2.A.37) family.</text>
</comment>
<dbReference type="InterPro" id="IPR038770">
    <property type="entry name" value="Na+/solute_symporter_sf"/>
</dbReference>
<evidence type="ECO:0000313" key="10">
    <source>
        <dbReference type="Proteomes" id="UP000034156"/>
    </source>
</evidence>
<dbReference type="KEGG" id="nco:AAW31_13710"/>
<evidence type="ECO:0000259" key="8">
    <source>
        <dbReference type="Pfam" id="PF00999"/>
    </source>
</evidence>